<dbReference type="EMBL" id="OX451736">
    <property type="protein sequence ID" value="CAI8586421.1"/>
    <property type="molecule type" value="Genomic_DNA"/>
</dbReference>
<sequence>MKFKPFIFMFFPCAIVFLSVVAISPLKSGAIEESKTKIWIDRNEGLGRGHSDDIDWVGSGTWGGWGRPGREGRKGRKGGSEEVANKGGNERHDVGFENGDREEYP</sequence>
<keyword evidence="2" id="KW-0732">Signal</keyword>
<proteinExistence type="predicted"/>
<accession>A0AAV0YK56</accession>
<keyword evidence="4" id="KW-1185">Reference proteome</keyword>
<gene>
    <name evidence="3" type="ORF">VFH_I253720</name>
</gene>
<reference evidence="3 4" key="1">
    <citation type="submission" date="2023-01" db="EMBL/GenBank/DDBJ databases">
        <authorList>
            <person name="Kreplak J."/>
        </authorList>
    </citation>
    <scope>NUCLEOTIDE SEQUENCE [LARGE SCALE GENOMIC DNA]</scope>
</reference>
<name>A0AAV0YK56_VICFA</name>
<feature type="signal peptide" evidence="2">
    <location>
        <begin position="1"/>
        <end position="22"/>
    </location>
</feature>
<protein>
    <recommendedName>
        <fullName evidence="5">Nodule-specific Glycine Rich Peptide</fullName>
    </recommendedName>
</protein>
<feature type="compositionally biased region" description="Basic and acidic residues" evidence="1">
    <location>
        <begin position="68"/>
        <end position="105"/>
    </location>
</feature>
<evidence type="ECO:0008006" key="5">
    <source>
        <dbReference type="Google" id="ProtNLM"/>
    </source>
</evidence>
<dbReference type="AlphaFoldDB" id="A0AAV0YK56"/>
<evidence type="ECO:0000256" key="2">
    <source>
        <dbReference type="SAM" id="SignalP"/>
    </source>
</evidence>
<evidence type="ECO:0000256" key="1">
    <source>
        <dbReference type="SAM" id="MobiDB-lite"/>
    </source>
</evidence>
<evidence type="ECO:0000313" key="4">
    <source>
        <dbReference type="Proteomes" id="UP001157006"/>
    </source>
</evidence>
<dbReference type="Proteomes" id="UP001157006">
    <property type="component" value="Chromosome 1L"/>
</dbReference>
<organism evidence="3 4">
    <name type="scientific">Vicia faba</name>
    <name type="common">Broad bean</name>
    <name type="synonym">Faba vulgaris</name>
    <dbReference type="NCBI Taxonomy" id="3906"/>
    <lineage>
        <taxon>Eukaryota</taxon>
        <taxon>Viridiplantae</taxon>
        <taxon>Streptophyta</taxon>
        <taxon>Embryophyta</taxon>
        <taxon>Tracheophyta</taxon>
        <taxon>Spermatophyta</taxon>
        <taxon>Magnoliopsida</taxon>
        <taxon>eudicotyledons</taxon>
        <taxon>Gunneridae</taxon>
        <taxon>Pentapetalae</taxon>
        <taxon>rosids</taxon>
        <taxon>fabids</taxon>
        <taxon>Fabales</taxon>
        <taxon>Fabaceae</taxon>
        <taxon>Papilionoideae</taxon>
        <taxon>50 kb inversion clade</taxon>
        <taxon>NPAAA clade</taxon>
        <taxon>Hologalegina</taxon>
        <taxon>IRL clade</taxon>
        <taxon>Fabeae</taxon>
        <taxon>Vicia</taxon>
    </lineage>
</organism>
<evidence type="ECO:0000313" key="3">
    <source>
        <dbReference type="EMBL" id="CAI8586421.1"/>
    </source>
</evidence>
<feature type="region of interest" description="Disordered" evidence="1">
    <location>
        <begin position="59"/>
        <end position="105"/>
    </location>
</feature>
<feature type="chain" id="PRO_5043415541" description="Nodule-specific Glycine Rich Peptide" evidence="2">
    <location>
        <begin position="23"/>
        <end position="105"/>
    </location>
</feature>